<dbReference type="EMBL" id="WPIN01000019">
    <property type="protein sequence ID" value="MVM35007.1"/>
    <property type="molecule type" value="Genomic_DNA"/>
</dbReference>
<feature type="region of interest" description="Disordered" evidence="1">
    <location>
        <begin position="1"/>
        <end position="25"/>
    </location>
</feature>
<protein>
    <submittedName>
        <fullName evidence="2">Uncharacterized protein</fullName>
    </submittedName>
</protein>
<name>A0A7K1SMI8_9BACT</name>
<gene>
    <name evidence="2" type="ORF">GO755_33575</name>
</gene>
<dbReference type="AlphaFoldDB" id="A0A7K1SMI8"/>
<proteinExistence type="predicted"/>
<accession>A0A7K1SMI8</accession>
<evidence type="ECO:0000256" key="1">
    <source>
        <dbReference type="SAM" id="MobiDB-lite"/>
    </source>
</evidence>
<organism evidence="2 3">
    <name type="scientific">Spirosoma arboris</name>
    <dbReference type="NCBI Taxonomy" id="2682092"/>
    <lineage>
        <taxon>Bacteria</taxon>
        <taxon>Pseudomonadati</taxon>
        <taxon>Bacteroidota</taxon>
        <taxon>Cytophagia</taxon>
        <taxon>Cytophagales</taxon>
        <taxon>Cytophagaceae</taxon>
        <taxon>Spirosoma</taxon>
    </lineage>
</organism>
<comment type="caution">
    <text evidence="2">The sequence shown here is derived from an EMBL/GenBank/DDBJ whole genome shotgun (WGS) entry which is preliminary data.</text>
</comment>
<dbReference type="Proteomes" id="UP000436006">
    <property type="component" value="Unassembled WGS sequence"/>
</dbReference>
<dbReference type="RefSeq" id="WP_157589819.1">
    <property type="nucleotide sequence ID" value="NZ_WPIN01000019.1"/>
</dbReference>
<evidence type="ECO:0000313" key="2">
    <source>
        <dbReference type="EMBL" id="MVM35007.1"/>
    </source>
</evidence>
<reference evidence="2 3" key="1">
    <citation type="submission" date="2019-12" db="EMBL/GenBank/DDBJ databases">
        <title>Spirosoma sp. HMF4905 genome sequencing and assembly.</title>
        <authorList>
            <person name="Kang H."/>
            <person name="Cha I."/>
            <person name="Kim H."/>
            <person name="Joh K."/>
        </authorList>
    </citation>
    <scope>NUCLEOTIDE SEQUENCE [LARGE SCALE GENOMIC DNA]</scope>
    <source>
        <strain evidence="2 3">HMF4905</strain>
    </source>
</reference>
<sequence length="269" mass="29655">MTPLAHSTVLPENFGSSTQAGEQPLPSPLLIVPPIPILANTSNQVLPVLPIESTPSSEPVNPVNSGNMAGLPSTEAEGITDGTIAKTFKLPIVVMRSIERTVEELNKVTPGNTTHNYGVNLLSKHKELMAISTAYNGLLEKIEESNRTILHLQQESANKTQQIQVMATLLEQAKLPKVTPPPTPQPEPVTPPTDDAWRLRFLDIQHKLEKALEAHAIDKRAAEPLYSLFKVLPELLEQLYLEAERNSWNSAAYYSQFFQELLAPYLATN</sequence>
<keyword evidence="3" id="KW-1185">Reference proteome</keyword>
<evidence type="ECO:0000313" key="3">
    <source>
        <dbReference type="Proteomes" id="UP000436006"/>
    </source>
</evidence>